<dbReference type="RefSeq" id="WP_154353297.1">
    <property type="nucleotide sequence ID" value="NZ_CP040439.1"/>
</dbReference>
<evidence type="ECO:0000313" key="2">
    <source>
        <dbReference type="EMBL" id="QQQ41696.1"/>
    </source>
</evidence>
<protein>
    <submittedName>
        <fullName evidence="2">Fimbrial protein</fullName>
    </submittedName>
</protein>
<dbReference type="AlphaFoldDB" id="A0ABD7C2R6"/>
<gene>
    <name evidence="2" type="ORF">JJL50_17345</name>
</gene>
<keyword evidence="1" id="KW-0732">Signal</keyword>
<feature type="signal peptide" evidence="1">
    <location>
        <begin position="1"/>
        <end position="23"/>
    </location>
</feature>
<accession>A0ABD7C2R6</accession>
<evidence type="ECO:0000256" key="1">
    <source>
        <dbReference type="SAM" id="SignalP"/>
    </source>
</evidence>
<feature type="chain" id="PRO_5044825839" evidence="1">
    <location>
        <begin position="24"/>
        <end position="169"/>
    </location>
</feature>
<dbReference type="Proteomes" id="UP000596095">
    <property type="component" value="Chromosome"/>
</dbReference>
<dbReference type="EMBL" id="CP067993">
    <property type="protein sequence ID" value="QQQ41696.1"/>
    <property type="molecule type" value="Genomic_DNA"/>
</dbReference>
<sequence length="169" mass="17646">MNAILKKAALAAALATASLSAHAVETKISVYADVDPTLALLRDDGTPLPDMVTLTHDPLRGLIPDTQRVRIHSNDEKADIEARIDGPFVLANETGTVTIPMTVSLNNRTLDATAIEYKAADLFTGAGSTPGASISMPLTIAQTTPAPITTKGRYGGIVSVVLNQKATTP</sequence>
<reference evidence="2 3" key="1">
    <citation type="submission" date="2021-01" db="EMBL/GenBank/DDBJ databases">
        <title>Genome Characterization of a novel Stenotrophomonas isolate with high keratinase activity.</title>
        <authorList>
            <person name="Cao Z.-J."/>
        </authorList>
    </citation>
    <scope>NUCLEOTIDE SEQUENCE [LARGE SCALE GENOMIC DNA]</scope>
    <source>
        <strain evidence="2 3">DHHJ</strain>
    </source>
</reference>
<proteinExistence type="predicted"/>
<evidence type="ECO:0000313" key="3">
    <source>
        <dbReference type="Proteomes" id="UP000596095"/>
    </source>
</evidence>
<dbReference type="InterPro" id="IPR007540">
    <property type="entry name" value="Fimbrial_CS1-type"/>
</dbReference>
<organism evidence="2 3">
    <name type="scientific">Stenotrophomonas maltophilia</name>
    <name type="common">Pseudomonas maltophilia</name>
    <name type="synonym">Xanthomonas maltophilia</name>
    <dbReference type="NCBI Taxonomy" id="40324"/>
    <lineage>
        <taxon>Bacteria</taxon>
        <taxon>Pseudomonadati</taxon>
        <taxon>Pseudomonadota</taxon>
        <taxon>Gammaproteobacteria</taxon>
        <taxon>Lysobacterales</taxon>
        <taxon>Lysobacteraceae</taxon>
        <taxon>Stenotrophomonas</taxon>
        <taxon>Stenotrophomonas maltophilia group</taxon>
    </lineage>
</organism>
<dbReference type="Pfam" id="PF04449">
    <property type="entry name" value="Fimbrial_CS1"/>
    <property type="match status" value="1"/>
</dbReference>
<name>A0ABD7C2R6_STEMA</name>
<dbReference type="Gene3D" id="2.60.40.2040">
    <property type="entry name" value="CFA/I fimbrial subunit E, pilin domain"/>
    <property type="match status" value="1"/>
</dbReference>